<name>A0A248LKT5_9NEIS</name>
<gene>
    <name evidence="1" type="ORF">LHGZ1_2155</name>
</gene>
<evidence type="ECO:0000313" key="2">
    <source>
        <dbReference type="Proteomes" id="UP000197424"/>
    </source>
</evidence>
<dbReference type="AlphaFoldDB" id="A0A248LKT5"/>
<dbReference type="EMBL" id="CP022115">
    <property type="protein sequence ID" value="ASJ24986.1"/>
    <property type="molecule type" value="Genomic_DNA"/>
</dbReference>
<evidence type="ECO:0000313" key="1">
    <source>
        <dbReference type="EMBL" id="ASJ24986.1"/>
    </source>
</evidence>
<accession>A0A248LKT5</accession>
<sequence>MVRHHPSPQKSSSLKEIEQMTGFSLGPWRERFQHRPTTGVERREAEARRFHEDLDALVDAVYGARKE</sequence>
<proteinExistence type="predicted"/>
<protein>
    <submittedName>
        <fullName evidence="1">Uncharacterized protein</fullName>
    </submittedName>
</protein>
<organism evidence="1 2">
    <name type="scientific">Laribacter hongkongensis</name>
    <dbReference type="NCBI Taxonomy" id="168471"/>
    <lineage>
        <taxon>Bacteria</taxon>
        <taxon>Pseudomonadati</taxon>
        <taxon>Pseudomonadota</taxon>
        <taxon>Betaproteobacteria</taxon>
        <taxon>Neisseriales</taxon>
        <taxon>Aquaspirillaceae</taxon>
        <taxon>Laribacter</taxon>
    </lineage>
</organism>
<dbReference type="RefSeq" id="WP_012697565.1">
    <property type="nucleotide sequence ID" value="NZ_CP022115.1"/>
</dbReference>
<dbReference type="Proteomes" id="UP000197424">
    <property type="component" value="Chromosome"/>
</dbReference>
<reference evidence="2" key="1">
    <citation type="submission" date="2017-06" db="EMBL/GenBank/DDBJ databases">
        <title>Whole genome sequence of Laribacter hongkongensis LHGZ1.</title>
        <authorList>
            <person name="Chen D."/>
            <person name="Wu H."/>
            <person name="Chen J."/>
        </authorList>
    </citation>
    <scope>NUCLEOTIDE SEQUENCE [LARGE SCALE GENOMIC DNA]</scope>
    <source>
        <strain evidence="2">LHGZ1</strain>
    </source>
</reference>
<dbReference type="OrthoDB" id="9931346at2"/>